<dbReference type="STRING" id="1789224.BFG52_14390"/>
<dbReference type="Pfam" id="PF03724">
    <property type="entry name" value="META"/>
    <property type="match status" value="1"/>
</dbReference>
<dbReference type="Proteomes" id="UP000093391">
    <property type="component" value="Chromosome"/>
</dbReference>
<name>A0A1B2M2Q4_9GAMM</name>
<feature type="signal peptide" evidence="1">
    <location>
        <begin position="1"/>
        <end position="18"/>
    </location>
</feature>
<dbReference type="KEGG" id="ala:BFG52_14390"/>
<gene>
    <name evidence="3" type="ORF">BFG52_14390</name>
</gene>
<proteinExistence type="predicted"/>
<evidence type="ECO:0000313" key="4">
    <source>
        <dbReference type="Proteomes" id="UP000093391"/>
    </source>
</evidence>
<dbReference type="PANTHER" id="PTHR35535">
    <property type="entry name" value="HEAT SHOCK PROTEIN HSLJ"/>
    <property type="match status" value="1"/>
</dbReference>
<dbReference type="OrthoDB" id="5348860at2"/>
<dbReference type="PROSITE" id="PS51257">
    <property type="entry name" value="PROKAR_LIPOPROTEIN"/>
    <property type="match status" value="1"/>
</dbReference>
<dbReference type="AlphaFoldDB" id="A0A1B2M2Q4"/>
<feature type="chain" id="PRO_5008539977" description="DUF306 domain-containing protein" evidence="1">
    <location>
        <begin position="19"/>
        <end position="148"/>
    </location>
</feature>
<protein>
    <recommendedName>
        <fullName evidence="2">DUF306 domain-containing protein</fullName>
    </recommendedName>
</protein>
<keyword evidence="4" id="KW-1185">Reference proteome</keyword>
<evidence type="ECO:0000256" key="1">
    <source>
        <dbReference type="SAM" id="SignalP"/>
    </source>
</evidence>
<evidence type="ECO:0000259" key="2">
    <source>
        <dbReference type="Pfam" id="PF03724"/>
    </source>
</evidence>
<dbReference type="EMBL" id="CP016895">
    <property type="protein sequence ID" value="AOA59421.1"/>
    <property type="molecule type" value="Genomic_DNA"/>
</dbReference>
<evidence type="ECO:0000313" key="3">
    <source>
        <dbReference type="EMBL" id="AOA59421.1"/>
    </source>
</evidence>
<keyword evidence="1" id="KW-0732">Signal</keyword>
<dbReference type="Gene3D" id="2.40.128.270">
    <property type="match status" value="1"/>
</dbReference>
<organism evidence="3 4">
    <name type="scientific">Acinetobacter larvae</name>
    <dbReference type="NCBI Taxonomy" id="1789224"/>
    <lineage>
        <taxon>Bacteria</taxon>
        <taxon>Pseudomonadati</taxon>
        <taxon>Pseudomonadota</taxon>
        <taxon>Gammaproteobacteria</taxon>
        <taxon>Moraxellales</taxon>
        <taxon>Moraxellaceae</taxon>
        <taxon>Acinetobacter</taxon>
    </lineage>
</organism>
<feature type="domain" description="DUF306" evidence="2">
    <location>
        <begin position="33"/>
        <end position="142"/>
    </location>
</feature>
<dbReference type="InterPro" id="IPR005184">
    <property type="entry name" value="DUF306_Meta_HslJ"/>
</dbReference>
<accession>A0A1B2M2Q4</accession>
<dbReference type="InterPro" id="IPR038670">
    <property type="entry name" value="HslJ-like_sf"/>
</dbReference>
<dbReference type="RefSeq" id="WP_067557743.1">
    <property type="nucleotide sequence ID" value="NZ_CP016895.1"/>
</dbReference>
<dbReference type="PANTHER" id="PTHR35535:SF1">
    <property type="entry name" value="HEAT SHOCK PROTEIN HSLJ"/>
    <property type="match status" value="1"/>
</dbReference>
<reference evidence="3 4" key="1">
    <citation type="submission" date="2016-08" db="EMBL/GenBank/DDBJ databases">
        <authorList>
            <person name="Seilhamer J.J."/>
        </authorList>
    </citation>
    <scope>NUCLEOTIDE SEQUENCE [LARGE SCALE GENOMIC DNA]</scope>
    <source>
        <strain evidence="3 4">BRTC-1</strain>
    </source>
</reference>
<dbReference type="InterPro" id="IPR053147">
    <property type="entry name" value="Hsp_HslJ-like"/>
</dbReference>
<sequence>MLKTILYSSLCGTLLLMAGCNSLPSKQQLQNIEQLQNKDWVLSYLGNTEFKATPDAHSVPSLRFEPTQQLTGSDGCNRLLGGYVVQGQTLQLSVASTKIFCEDPQQTTQNFNQRLAKVTGYQVHNQNLRLLDPHGNVLLQFQTNSPNP</sequence>